<reference evidence="1 2" key="1">
    <citation type="submission" date="2015-01" db="EMBL/GenBank/DDBJ databases">
        <title>Evolution of Trichinella species and genotypes.</title>
        <authorList>
            <person name="Korhonen P.K."/>
            <person name="Edoardo P."/>
            <person name="Giuseppe L.R."/>
            <person name="Gasser R.B."/>
        </authorList>
    </citation>
    <scope>NUCLEOTIDE SEQUENCE [LARGE SCALE GENOMIC DNA]</scope>
    <source>
        <strain evidence="1">ISS1029</strain>
    </source>
</reference>
<name>A0A0V1HBQ7_9BILA</name>
<comment type="caution">
    <text evidence="1">The sequence shown here is derived from an EMBL/GenBank/DDBJ whole genome shotgun (WGS) entry which is preliminary data.</text>
</comment>
<evidence type="ECO:0000313" key="1">
    <source>
        <dbReference type="EMBL" id="KRZ07937.1"/>
    </source>
</evidence>
<sequence length="130" mass="14599">MTHPFDFQVTQVLLTQEYASDKRYTVASDIEELINLAGFTTYTDCFPSSWSDRVDLMLAGPHLGWSKNVHHSQMNGLSYQLDVDSILATSDIPSAASNFTVLLQECNRDDKLATETTGRSNQALSYLLFR</sequence>
<dbReference type="AlphaFoldDB" id="A0A0V1HBQ7"/>
<proteinExistence type="predicted"/>
<gene>
    <name evidence="1" type="ORF">T11_6012</name>
</gene>
<organism evidence="1 2">
    <name type="scientific">Trichinella zimbabwensis</name>
    <dbReference type="NCBI Taxonomy" id="268475"/>
    <lineage>
        <taxon>Eukaryota</taxon>
        <taxon>Metazoa</taxon>
        <taxon>Ecdysozoa</taxon>
        <taxon>Nematoda</taxon>
        <taxon>Enoplea</taxon>
        <taxon>Dorylaimia</taxon>
        <taxon>Trichinellida</taxon>
        <taxon>Trichinellidae</taxon>
        <taxon>Trichinella</taxon>
    </lineage>
</organism>
<protein>
    <submittedName>
        <fullName evidence="1">Uncharacterized protein</fullName>
    </submittedName>
</protein>
<dbReference type="EMBL" id="JYDP01000094">
    <property type="protein sequence ID" value="KRZ07937.1"/>
    <property type="molecule type" value="Genomic_DNA"/>
</dbReference>
<keyword evidence="2" id="KW-1185">Reference proteome</keyword>
<evidence type="ECO:0000313" key="2">
    <source>
        <dbReference type="Proteomes" id="UP000055024"/>
    </source>
</evidence>
<accession>A0A0V1HBQ7</accession>
<dbReference type="Proteomes" id="UP000055024">
    <property type="component" value="Unassembled WGS sequence"/>
</dbReference>